<gene>
    <name evidence="2" type="ORF">NS354_10095</name>
</gene>
<dbReference type="EMBL" id="LDRK01000078">
    <property type="protein sequence ID" value="KTR83926.1"/>
    <property type="molecule type" value="Genomic_DNA"/>
</dbReference>
<keyword evidence="3" id="KW-1185">Reference proteome</keyword>
<dbReference type="InterPro" id="IPR000073">
    <property type="entry name" value="AB_hydrolase_1"/>
</dbReference>
<protein>
    <submittedName>
        <fullName evidence="2">Alpha/beta hydrolase</fullName>
    </submittedName>
</protein>
<keyword evidence="2" id="KW-0378">Hydrolase</keyword>
<dbReference type="SUPFAM" id="SSF53474">
    <property type="entry name" value="alpha/beta-Hydrolases"/>
    <property type="match status" value="1"/>
</dbReference>
<dbReference type="PRINTS" id="PR00111">
    <property type="entry name" value="ABHYDROLASE"/>
</dbReference>
<dbReference type="InterPro" id="IPR050228">
    <property type="entry name" value="Carboxylesterase_BioH"/>
</dbReference>
<dbReference type="Gene3D" id="3.40.50.1820">
    <property type="entry name" value="alpha/beta hydrolase"/>
    <property type="match status" value="1"/>
</dbReference>
<name>A0A147EHU5_9MICO</name>
<dbReference type="PATRIC" id="fig|1079994.3.peg.2298"/>
<dbReference type="AlphaFoldDB" id="A0A147EHU5"/>
<organism evidence="2 3">
    <name type="scientific">Leucobacter chromiiresistens</name>
    <dbReference type="NCBI Taxonomy" id="1079994"/>
    <lineage>
        <taxon>Bacteria</taxon>
        <taxon>Bacillati</taxon>
        <taxon>Actinomycetota</taxon>
        <taxon>Actinomycetes</taxon>
        <taxon>Micrococcales</taxon>
        <taxon>Microbacteriaceae</taxon>
        <taxon>Leucobacter</taxon>
    </lineage>
</organism>
<comment type="caution">
    <text evidence="2">The sequence shown here is derived from an EMBL/GenBank/DDBJ whole genome shotgun (WGS) entry which is preliminary data.</text>
</comment>
<evidence type="ECO:0000259" key="1">
    <source>
        <dbReference type="Pfam" id="PF00561"/>
    </source>
</evidence>
<evidence type="ECO:0000313" key="3">
    <source>
        <dbReference type="Proteomes" id="UP000070810"/>
    </source>
</evidence>
<accession>A0A147EHU5</accession>
<sequence>MTAPGIALTEPIGPAGAPLVVLAHSLGTGPLIWEPVVPQLITDYRVTLLSLPGHGAAPVPGDAFSMEELADAVAESVRGLADSACFAGVSIGGALALTLALRHPDLVGRAVSIASAASLGSAEHWNARAATVRAQSTSVLIAASAQNWFAPESLEREPELIGRILHALQDTPDEGYARCAEALAGYDLRDRLGEIRVPVLAIGGAQDSVAPEDRQDELVAGIARARKVMIEDAAHQPPAESGAAVSAALLAFFGEEQA</sequence>
<feature type="domain" description="AB hydrolase-1" evidence="1">
    <location>
        <begin position="18"/>
        <end position="235"/>
    </location>
</feature>
<evidence type="ECO:0000313" key="2">
    <source>
        <dbReference type="EMBL" id="KTR83926.1"/>
    </source>
</evidence>
<dbReference type="PANTHER" id="PTHR43194">
    <property type="entry name" value="HYDROLASE ALPHA/BETA FOLD FAMILY"/>
    <property type="match status" value="1"/>
</dbReference>
<dbReference type="OrthoDB" id="9802489at2"/>
<dbReference type="RefSeq" id="WP_058594370.1">
    <property type="nucleotide sequence ID" value="NZ_LDRK01000078.1"/>
</dbReference>
<dbReference type="PANTHER" id="PTHR43194:SF2">
    <property type="entry name" value="PEROXISOMAL MEMBRANE PROTEIN LPX1"/>
    <property type="match status" value="1"/>
</dbReference>
<dbReference type="InterPro" id="IPR029058">
    <property type="entry name" value="AB_hydrolase_fold"/>
</dbReference>
<dbReference type="Pfam" id="PF00561">
    <property type="entry name" value="Abhydrolase_1"/>
    <property type="match status" value="1"/>
</dbReference>
<dbReference type="GO" id="GO:0016787">
    <property type="term" value="F:hydrolase activity"/>
    <property type="evidence" value="ECO:0007669"/>
    <property type="project" value="UniProtKB-KW"/>
</dbReference>
<dbReference type="Proteomes" id="UP000070810">
    <property type="component" value="Unassembled WGS sequence"/>
</dbReference>
<reference evidence="2 3" key="1">
    <citation type="journal article" date="2016" name="Front. Microbiol.">
        <title>Genomic Resource of Rice Seed Associated Bacteria.</title>
        <authorList>
            <person name="Midha S."/>
            <person name="Bansal K."/>
            <person name="Sharma S."/>
            <person name="Kumar N."/>
            <person name="Patil P.P."/>
            <person name="Chaudhry V."/>
            <person name="Patil P.B."/>
        </authorList>
    </citation>
    <scope>NUCLEOTIDE SEQUENCE [LARGE SCALE GENOMIC DNA]</scope>
    <source>
        <strain evidence="2 3">NS354</strain>
    </source>
</reference>
<proteinExistence type="predicted"/>